<name>A0A412AXU0_9FIRM</name>
<protein>
    <submittedName>
        <fullName evidence="2">Phage tail protein</fullName>
    </submittedName>
</protein>
<accession>A0A412AXU0</accession>
<dbReference type="Proteomes" id="UP000284751">
    <property type="component" value="Unassembled WGS sequence"/>
</dbReference>
<reference evidence="2 3" key="1">
    <citation type="submission" date="2018-08" db="EMBL/GenBank/DDBJ databases">
        <title>A genome reference for cultivated species of the human gut microbiota.</title>
        <authorList>
            <person name="Zou Y."/>
            <person name="Xue W."/>
            <person name="Luo G."/>
        </authorList>
    </citation>
    <scope>NUCLEOTIDE SEQUENCE [LARGE SCALE GENOMIC DNA]</scope>
    <source>
        <strain evidence="2 3">AF28-26</strain>
    </source>
</reference>
<comment type="caution">
    <text evidence="2">The sequence shown here is derived from an EMBL/GenBank/DDBJ whole genome shotgun (WGS) entry which is preliminary data.</text>
</comment>
<proteinExistence type="predicted"/>
<evidence type="ECO:0000259" key="1">
    <source>
        <dbReference type="Pfam" id="PF05709"/>
    </source>
</evidence>
<evidence type="ECO:0000313" key="2">
    <source>
        <dbReference type="EMBL" id="RGQ41116.1"/>
    </source>
</evidence>
<feature type="domain" description="Siphovirus-type tail component RIFT-related" evidence="1">
    <location>
        <begin position="28"/>
        <end position="126"/>
    </location>
</feature>
<evidence type="ECO:0000313" key="3">
    <source>
        <dbReference type="Proteomes" id="UP000284751"/>
    </source>
</evidence>
<dbReference type="InterPro" id="IPR008841">
    <property type="entry name" value="Siphovirus-type_tail_N"/>
</dbReference>
<organism evidence="2 3">
    <name type="scientific">[Clostridium] leptum</name>
    <dbReference type="NCBI Taxonomy" id="1535"/>
    <lineage>
        <taxon>Bacteria</taxon>
        <taxon>Bacillati</taxon>
        <taxon>Bacillota</taxon>
        <taxon>Clostridia</taxon>
        <taxon>Eubacteriales</taxon>
        <taxon>Oscillospiraceae</taxon>
        <taxon>Oscillospiraceae incertae sedis</taxon>
    </lineage>
</organism>
<dbReference type="Pfam" id="PF05709">
    <property type="entry name" value="Sipho_tail"/>
    <property type="match status" value="1"/>
</dbReference>
<dbReference type="AlphaFoldDB" id="A0A412AXU0"/>
<dbReference type="EMBL" id="QRTC01000021">
    <property type="protein sequence ID" value="RGQ41116.1"/>
    <property type="molecule type" value="Genomic_DNA"/>
</dbReference>
<gene>
    <name evidence="2" type="ORF">DWY99_06685</name>
</gene>
<dbReference type="Gene3D" id="2.40.30.200">
    <property type="match status" value="1"/>
</dbReference>
<sequence length="233" mass="26479">MVQCNLDRFEIVYNGASGASHGVFLPDYPEISQPEKRYETFSVPGRDGELISDDNSIGNITVKCTFAVIDKLFQKRIRDIKRWLRGTGKLSFSDSLETFYEVLIIDYNELERELRKYGQFSVTFTCYPYEFLKSGQKTFSTISFNPYDLCKPIYKIVGEGNYTLTTNGKTITANVGQNLTIDSRNMIAYREDGTLMNTAISGRYEDLWLPHGDTSISISGGQLSIIPQWGYKP</sequence>